<sequence length="181" mass="20253">MARKYDRIEPEHAEFIKRQKIFFVATAAAGGRVNLSPKGMDSLRVLDPNRVIWLNVTGSGNETAAHVAENPRMTLMFCAFEGKPLILRLYGEARAIHPSDPDWQTLLDHFPLLPGARQIFELKVDLAQSSCGMAVPLFDYVEDREALNDWAQRKGPAGVEEYWREKNVTSLDGMPIGIGGE</sequence>
<accession>A0A3B1AG06</accession>
<dbReference type="PANTHER" id="PTHR39336:SF1">
    <property type="entry name" value="PYRIDOXAMINE PHOSPHATE OXIDASE FAMILY PROTEIN (AFU_ORTHOLOGUE AFUA_6G11440)"/>
    <property type="match status" value="1"/>
</dbReference>
<dbReference type="InterPro" id="IPR011576">
    <property type="entry name" value="Pyridox_Oxase_N"/>
</dbReference>
<protein>
    <recommendedName>
        <fullName evidence="1">Pyridoxamine 5'-phosphate oxidase N-terminal domain-containing protein</fullName>
    </recommendedName>
</protein>
<reference evidence="2" key="1">
    <citation type="submission" date="2018-06" db="EMBL/GenBank/DDBJ databases">
        <authorList>
            <person name="Zhirakovskaya E."/>
        </authorList>
    </citation>
    <scope>NUCLEOTIDE SEQUENCE</scope>
</reference>
<dbReference type="Gene3D" id="2.30.110.10">
    <property type="entry name" value="Electron Transport, Fmn-binding Protein, Chain A"/>
    <property type="match status" value="1"/>
</dbReference>
<evidence type="ECO:0000313" key="2">
    <source>
        <dbReference type="EMBL" id="VAW92824.1"/>
    </source>
</evidence>
<dbReference type="Pfam" id="PF01243">
    <property type="entry name" value="PNPOx_N"/>
    <property type="match status" value="1"/>
</dbReference>
<dbReference type="EMBL" id="UOFU01000009">
    <property type="protein sequence ID" value="VAW92824.1"/>
    <property type="molecule type" value="Genomic_DNA"/>
</dbReference>
<dbReference type="AlphaFoldDB" id="A0A3B1AG06"/>
<feature type="domain" description="Pyridoxamine 5'-phosphate oxidase N-terminal" evidence="1">
    <location>
        <begin position="8"/>
        <end position="125"/>
    </location>
</feature>
<organism evidence="2">
    <name type="scientific">hydrothermal vent metagenome</name>
    <dbReference type="NCBI Taxonomy" id="652676"/>
    <lineage>
        <taxon>unclassified sequences</taxon>
        <taxon>metagenomes</taxon>
        <taxon>ecological metagenomes</taxon>
    </lineage>
</organism>
<gene>
    <name evidence="2" type="ORF">MNBD_GAMMA20-1977</name>
</gene>
<dbReference type="SUPFAM" id="SSF50475">
    <property type="entry name" value="FMN-binding split barrel"/>
    <property type="match status" value="1"/>
</dbReference>
<proteinExistence type="predicted"/>
<evidence type="ECO:0000259" key="1">
    <source>
        <dbReference type="Pfam" id="PF01243"/>
    </source>
</evidence>
<dbReference type="PANTHER" id="PTHR39336">
    <property type="entry name" value="PYRIDOXAMINE PHOSPHATE OXIDASE FAMILY PROTEIN (AFU_ORTHOLOGUE AFUA_6G11440)"/>
    <property type="match status" value="1"/>
</dbReference>
<dbReference type="InterPro" id="IPR012349">
    <property type="entry name" value="Split_barrel_FMN-bd"/>
</dbReference>
<name>A0A3B1AG06_9ZZZZ</name>